<accession>A0ABV7ZZM3</accession>
<sequence length="206" mass="22575">MTAMIRHSLQDISAMRSRYRAQLINAMSGIKGVHLVGSRSAAGTENLAVFNSVMHVGADPAAMAVLFRPLTVQRDTYDNIKETGSFTLNLFTVDMVDAAHQTSAKYPSETSEFAATGLTPEYSDLCIAPYVKESPIRIGLSFAEEHTLDINGTVLVVGRVDELWLPEHAMQEDGWIALDDYGIVSVAGLDTYYQGKMLARKPYAQP</sequence>
<dbReference type="Gene3D" id="2.30.110.10">
    <property type="entry name" value="Electron Transport, Fmn-binding Protein, Chain A"/>
    <property type="match status" value="1"/>
</dbReference>
<keyword evidence="2" id="KW-0285">Flavoprotein</keyword>
<reference evidence="7" key="1">
    <citation type="journal article" date="2019" name="Int. J. Syst. Evol. Microbiol.">
        <title>The Global Catalogue of Microorganisms (GCM) 10K type strain sequencing project: providing services to taxonomists for standard genome sequencing and annotation.</title>
        <authorList>
            <consortium name="The Broad Institute Genomics Platform"/>
            <consortium name="The Broad Institute Genome Sequencing Center for Infectious Disease"/>
            <person name="Wu L."/>
            <person name="Ma J."/>
        </authorList>
    </citation>
    <scope>NUCLEOTIDE SEQUENCE [LARGE SCALE GENOMIC DNA]</scope>
    <source>
        <strain evidence="7">IBRC 10765</strain>
    </source>
</reference>
<dbReference type="GO" id="GO:0016491">
    <property type="term" value="F:oxidoreductase activity"/>
    <property type="evidence" value="ECO:0007669"/>
    <property type="project" value="UniProtKB-KW"/>
</dbReference>
<protein>
    <submittedName>
        <fullName evidence="6">Flavin reductase family protein</fullName>
        <ecNumber evidence="6">1.5.1.-</ecNumber>
    </submittedName>
</protein>
<dbReference type="InterPro" id="IPR012349">
    <property type="entry name" value="Split_barrel_FMN-bd"/>
</dbReference>
<evidence type="ECO:0000313" key="7">
    <source>
        <dbReference type="Proteomes" id="UP001595617"/>
    </source>
</evidence>
<name>A0ABV7ZZM3_9GAMM</name>
<evidence type="ECO:0000313" key="6">
    <source>
        <dbReference type="EMBL" id="MFC3852826.1"/>
    </source>
</evidence>
<organism evidence="6 7">
    <name type="scientific">Saccharospirillum mangrovi</name>
    <dbReference type="NCBI Taxonomy" id="2161747"/>
    <lineage>
        <taxon>Bacteria</taxon>
        <taxon>Pseudomonadati</taxon>
        <taxon>Pseudomonadota</taxon>
        <taxon>Gammaproteobacteria</taxon>
        <taxon>Oceanospirillales</taxon>
        <taxon>Saccharospirillaceae</taxon>
        <taxon>Saccharospirillum</taxon>
    </lineage>
</organism>
<evidence type="ECO:0000256" key="2">
    <source>
        <dbReference type="ARBA" id="ARBA00022630"/>
    </source>
</evidence>
<evidence type="ECO:0000256" key="1">
    <source>
        <dbReference type="ARBA" id="ARBA00001917"/>
    </source>
</evidence>
<keyword evidence="6" id="KW-0560">Oxidoreductase</keyword>
<comment type="caution">
    <text evidence="6">The sequence shown here is derived from an EMBL/GenBank/DDBJ whole genome shotgun (WGS) entry which is preliminary data.</text>
</comment>
<feature type="domain" description="Flavin reductase like" evidence="5">
    <location>
        <begin position="27"/>
        <end position="169"/>
    </location>
</feature>
<evidence type="ECO:0000256" key="3">
    <source>
        <dbReference type="ARBA" id="ARBA00022643"/>
    </source>
</evidence>
<dbReference type="InterPro" id="IPR002563">
    <property type="entry name" value="Flavin_Rdtase-like_dom"/>
</dbReference>
<dbReference type="PANTHER" id="PTHR33798:SF5">
    <property type="entry name" value="FLAVIN REDUCTASE LIKE DOMAIN-CONTAINING PROTEIN"/>
    <property type="match status" value="1"/>
</dbReference>
<gene>
    <name evidence="6" type="ORF">ACFOOG_08275</name>
</gene>
<proteinExistence type="inferred from homology"/>
<dbReference type="EC" id="1.5.1.-" evidence="6"/>
<dbReference type="RefSeq" id="WP_380695399.1">
    <property type="nucleotide sequence ID" value="NZ_JBHRYR010000003.1"/>
</dbReference>
<dbReference type="Proteomes" id="UP001595617">
    <property type="component" value="Unassembled WGS sequence"/>
</dbReference>
<comment type="similarity">
    <text evidence="4">Belongs to the flavoredoxin family.</text>
</comment>
<keyword evidence="7" id="KW-1185">Reference proteome</keyword>
<dbReference type="PANTHER" id="PTHR33798">
    <property type="entry name" value="FLAVOPROTEIN OXYGENASE"/>
    <property type="match status" value="1"/>
</dbReference>
<dbReference type="SUPFAM" id="SSF50475">
    <property type="entry name" value="FMN-binding split barrel"/>
    <property type="match status" value="1"/>
</dbReference>
<dbReference type="EMBL" id="JBHRYR010000003">
    <property type="protein sequence ID" value="MFC3852826.1"/>
    <property type="molecule type" value="Genomic_DNA"/>
</dbReference>
<dbReference type="Pfam" id="PF01613">
    <property type="entry name" value="Flavin_Reduct"/>
    <property type="match status" value="1"/>
</dbReference>
<evidence type="ECO:0000256" key="4">
    <source>
        <dbReference type="ARBA" id="ARBA00038054"/>
    </source>
</evidence>
<evidence type="ECO:0000259" key="5">
    <source>
        <dbReference type="SMART" id="SM00903"/>
    </source>
</evidence>
<dbReference type="SMART" id="SM00903">
    <property type="entry name" value="Flavin_Reduct"/>
    <property type="match status" value="1"/>
</dbReference>
<keyword evidence="3" id="KW-0288">FMN</keyword>
<comment type="cofactor">
    <cofactor evidence="1">
        <name>FMN</name>
        <dbReference type="ChEBI" id="CHEBI:58210"/>
    </cofactor>
</comment>